<gene>
    <name evidence="1" type="ORF">BDN70DRAFT_821769</name>
</gene>
<reference evidence="1" key="1">
    <citation type="submission" date="2020-11" db="EMBL/GenBank/DDBJ databases">
        <authorList>
            <consortium name="DOE Joint Genome Institute"/>
            <person name="Ahrendt S."/>
            <person name="Riley R."/>
            <person name="Andreopoulos W."/>
            <person name="Labutti K."/>
            <person name="Pangilinan J."/>
            <person name="Ruiz-Duenas F.J."/>
            <person name="Barrasa J.M."/>
            <person name="Sanchez-Garcia M."/>
            <person name="Camarero S."/>
            <person name="Miyauchi S."/>
            <person name="Serrano A."/>
            <person name="Linde D."/>
            <person name="Babiker R."/>
            <person name="Drula E."/>
            <person name="Ayuso-Fernandez I."/>
            <person name="Pacheco R."/>
            <person name="Padilla G."/>
            <person name="Ferreira P."/>
            <person name="Barriuso J."/>
            <person name="Kellner H."/>
            <person name="Castanera R."/>
            <person name="Alfaro M."/>
            <person name="Ramirez L."/>
            <person name="Pisabarro A.G."/>
            <person name="Kuo A."/>
            <person name="Tritt A."/>
            <person name="Lipzen A."/>
            <person name="He G."/>
            <person name="Yan M."/>
            <person name="Ng V."/>
            <person name="Cullen D."/>
            <person name="Martin F."/>
            <person name="Rosso M.-N."/>
            <person name="Henrissat B."/>
            <person name="Hibbett D."/>
            <person name="Martinez A.T."/>
            <person name="Grigoriev I.V."/>
        </authorList>
    </citation>
    <scope>NUCLEOTIDE SEQUENCE</scope>
    <source>
        <strain evidence="1">CIRM-BRFM 674</strain>
    </source>
</reference>
<dbReference type="EMBL" id="MU156331">
    <property type="protein sequence ID" value="KAF9470075.1"/>
    <property type="molecule type" value="Genomic_DNA"/>
</dbReference>
<name>A0A9P5YM30_9AGAR</name>
<dbReference type="AlphaFoldDB" id="A0A9P5YM30"/>
<proteinExistence type="predicted"/>
<sequence length="80" mass="8981">MRAAVRVNNIYRNPVLGELYGRIIGLKNIIENPNSRKPPFVEFADGALAGLYQGKLFGGLMEAMAQKKRREERGVGMQNF</sequence>
<accession>A0A9P5YM30</accession>
<dbReference type="OrthoDB" id="73076at2759"/>
<evidence type="ECO:0000313" key="1">
    <source>
        <dbReference type="EMBL" id="KAF9470075.1"/>
    </source>
</evidence>
<comment type="caution">
    <text evidence="1">The sequence shown here is derived from an EMBL/GenBank/DDBJ whole genome shotgun (WGS) entry which is preliminary data.</text>
</comment>
<protein>
    <submittedName>
        <fullName evidence="1">Uncharacterized protein</fullName>
    </submittedName>
</protein>
<evidence type="ECO:0000313" key="2">
    <source>
        <dbReference type="Proteomes" id="UP000807469"/>
    </source>
</evidence>
<dbReference type="Proteomes" id="UP000807469">
    <property type="component" value="Unassembled WGS sequence"/>
</dbReference>
<keyword evidence="2" id="KW-1185">Reference proteome</keyword>
<organism evidence="1 2">
    <name type="scientific">Pholiota conissans</name>
    <dbReference type="NCBI Taxonomy" id="109636"/>
    <lineage>
        <taxon>Eukaryota</taxon>
        <taxon>Fungi</taxon>
        <taxon>Dikarya</taxon>
        <taxon>Basidiomycota</taxon>
        <taxon>Agaricomycotina</taxon>
        <taxon>Agaricomycetes</taxon>
        <taxon>Agaricomycetidae</taxon>
        <taxon>Agaricales</taxon>
        <taxon>Agaricineae</taxon>
        <taxon>Strophariaceae</taxon>
        <taxon>Pholiota</taxon>
    </lineage>
</organism>